<dbReference type="Proteomes" id="UP000076842">
    <property type="component" value="Unassembled WGS sequence"/>
</dbReference>
<dbReference type="InParanoid" id="A0A165CGZ7"/>
<sequence>MRIQSHTHTRPLRPGHKSRAPQSAAPPSFASLWSLFPVSFVHRTDTGRRPVSTALPPGTQTQQRSTMTICARHLTVFVVSLSLRRAAVSHQLCEASFARNPYSHGRPHPPYSAPRAPGFWSQAPPGRPSAQTPTMGCTGAQARPTTRKTLPAGARGCGEQEVTSACARVHEFARRQIEALKPGPPRVESSGNARPYCQTSARDRPATLGHRLARYVKPASLAVSSVSVYQLLSVHLVVAIGGQLCPLALRATAPGVLSRTSVAACAISGTYQSIDAAFLPLCVRFP</sequence>
<name>A0A165CGZ7_9BASI</name>
<evidence type="ECO:0000313" key="2">
    <source>
        <dbReference type="EMBL" id="KZT50773.1"/>
    </source>
</evidence>
<proteinExistence type="predicted"/>
<evidence type="ECO:0000256" key="1">
    <source>
        <dbReference type="SAM" id="MobiDB-lite"/>
    </source>
</evidence>
<organism evidence="2 3">
    <name type="scientific">Calocera cornea HHB12733</name>
    <dbReference type="NCBI Taxonomy" id="1353952"/>
    <lineage>
        <taxon>Eukaryota</taxon>
        <taxon>Fungi</taxon>
        <taxon>Dikarya</taxon>
        <taxon>Basidiomycota</taxon>
        <taxon>Agaricomycotina</taxon>
        <taxon>Dacrymycetes</taxon>
        <taxon>Dacrymycetales</taxon>
        <taxon>Dacrymycetaceae</taxon>
        <taxon>Calocera</taxon>
    </lineage>
</organism>
<feature type="compositionally biased region" description="Basic residues" evidence="1">
    <location>
        <begin position="1"/>
        <end position="19"/>
    </location>
</feature>
<evidence type="ECO:0000313" key="3">
    <source>
        <dbReference type="Proteomes" id="UP000076842"/>
    </source>
</evidence>
<keyword evidence="3" id="KW-1185">Reference proteome</keyword>
<dbReference type="EMBL" id="KV424145">
    <property type="protein sequence ID" value="KZT50773.1"/>
    <property type="molecule type" value="Genomic_DNA"/>
</dbReference>
<dbReference type="AlphaFoldDB" id="A0A165CGZ7"/>
<feature type="region of interest" description="Disordered" evidence="1">
    <location>
        <begin position="121"/>
        <end position="154"/>
    </location>
</feature>
<accession>A0A165CGZ7</accession>
<feature type="region of interest" description="Disordered" evidence="1">
    <location>
        <begin position="1"/>
        <end position="25"/>
    </location>
</feature>
<reference evidence="2 3" key="1">
    <citation type="journal article" date="2016" name="Mol. Biol. Evol.">
        <title>Comparative Genomics of Early-Diverging Mushroom-Forming Fungi Provides Insights into the Origins of Lignocellulose Decay Capabilities.</title>
        <authorList>
            <person name="Nagy L.G."/>
            <person name="Riley R."/>
            <person name="Tritt A."/>
            <person name="Adam C."/>
            <person name="Daum C."/>
            <person name="Floudas D."/>
            <person name="Sun H."/>
            <person name="Yadav J.S."/>
            <person name="Pangilinan J."/>
            <person name="Larsson K.H."/>
            <person name="Matsuura K."/>
            <person name="Barry K."/>
            <person name="Labutti K."/>
            <person name="Kuo R."/>
            <person name="Ohm R.A."/>
            <person name="Bhattacharya S.S."/>
            <person name="Shirouzu T."/>
            <person name="Yoshinaga Y."/>
            <person name="Martin F.M."/>
            <person name="Grigoriev I.V."/>
            <person name="Hibbett D.S."/>
        </authorList>
    </citation>
    <scope>NUCLEOTIDE SEQUENCE [LARGE SCALE GENOMIC DNA]</scope>
    <source>
        <strain evidence="2 3">HHB12733</strain>
    </source>
</reference>
<protein>
    <submittedName>
        <fullName evidence="2">Uncharacterized protein</fullName>
    </submittedName>
</protein>
<gene>
    <name evidence="2" type="ORF">CALCODRAFT_169166</name>
</gene>